<gene>
    <name evidence="2" type="ORF">CEPIT_LOCUS26156</name>
</gene>
<protein>
    <submittedName>
        <fullName evidence="2">Uncharacterized protein</fullName>
    </submittedName>
</protein>
<sequence>MFTLHRKKRALSLFSCINPFALPQRNRAARPCGETTQMAPAIADDEMKRDGSEKTRCSGGGATWPFFFPSARHSLLFLLHLLFLSSVLCHLLSDLFLPLIHAQVLSLLLLNF</sequence>
<evidence type="ECO:0000313" key="2">
    <source>
        <dbReference type="EMBL" id="CAH9124672.1"/>
    </source>
</evidence>
<dbReference type="Proteomes" id="UP001152523">
    <property type="component" value="Unassembled WGS sequence"/>
</dbReference>
<dbReference type="EMBL" id="CAMAPF010000935">
    <property type="protein sequence ID" value="CAH9124672.1"/>
    <property type="molecule type" value="Genomic_DNA"/>
</dbReference>
<reference evidence="2" key="1">
    <citation type="submission" date="2022-07" db="EMBL/GenBank/DDBJ databases">
        <authorList>
            <person name="Macas J."/>
            <person name="Novak P."/>
            <person name="Neumann P."/>
        </authorList>
    </citation>
    <scope>NUCLEOTIDE SEQUENCE</scope>
</reference>
<keyword evidence="1" id="KW-1133">Transmembrane helix</keyword>
<organism evidence="2 3">
    <name type="scientific">Cuscuta epithymum</name>
    <dbReference type="NCBI Taxonomy" id="186058"/>
    <lineage>
        <taxon>Eukaryota</taxon>
        <taxon>Viridiplantae</taxon>
        <taxon>Streptophyta</taxon>
        <taxon>Embryophyta</taxon>
        <taxon>Tracheophyta</taxon>
        <taxon>Spermatophyta</taxon>
        <taxon>Magnoliopsida</taxon>
        <taxon>eudicotyledons</taxon>
        <taxon>Gunneridae</taxon>
        <taxon>Pentapetalae</taxon>
        <taxon>asterids</taxon>
        <taxon>lamiids</taxon>
        <taxon>Solanales</taxon>
        <taxon>Convolvulaceae</taxon>
        <taxon>Cuscuteae</taxon>
        <taxon>Cuscuta</taxon>
        <taxon>Cuscuta subgen. Cuscuta</taxon>
    </lineage>
</organism>
<name>A0AAV0ELQ3_9ASTE</name>
<dbReference type="AlphaFoldDB" id="A0AAV0ELQ3"/>
<keyword evidence="1" id="KW-0472">Membrane</keyword>
<feature type="transmembrane region" description="Helical" evidence="1">
    <location>
        <begin position="75"/>
        <end position="100"/>
    </location>
</feature>
<keyword evidence="3" id="KW-1185">Reference proteome</keyword>
<comment type="caution">
    <text evidence="2">The sequence shown here is derived from an EMBL/GenBank/DDBJ whole genome shotgun (WGS) entry which is preliminary data.</text>
</comment>
<accession>A0AAV0ELQ3</accession>
<evidence type="ECO:0000256" key="1">
    <source>
        <dbReference type="SAM" id="Phobius"/>
    </source>
</evidence>
<keyword evidence="1" id="KW-0812">Transmembrane</keyword>
<evidence type="ECO:0000313" key="3">
    <source>
        <dbReference type="Proteomes" id="UP001152523"/>
    </source>
</evidence>
<proteinExistence type="predicted"/>